<proteinExistence type="predicted"/>
<evidence type="ECO:0008006" key="4">
    <source>
        <dbReference type="Google" id="ProtNLM"/>
    </source>
</evidence>
<feature type="signal peptide" evidence="1">
    <location>
        <begin position="1"/>
        <end position="19"/>
    </location>
</feature>
<dbReference type="OrthoDB" id="7059807at2"/>
<dbReference type="EMBL" id="CP011801">
    <property type="protein sequence ID" value="ALA61181.1"/>
    <property type="molecule type" value="Genomic_DNA"/>
</dbReference>
<evidence type="ECO:0000256" key="1">
    <source>
        <dbReference type="SAM" id="SignalP"/>
    </source>
</evidence>
<feature type="chain" id="PRO_5005477035" description="Cellulose biosynthesis protein BcsS" evidence="1">
    <location>
        <begin position="20"/>
        <end position="233"/>
    </location>
</feature>
<protein>
    <recommendedName>
        <fullName evidence="4">Cellulose biosynthesis protein BcsS</fullName>
    </recommendedName>
</protein>
<dbReference type="RefSeq" id="WP_145976480.1">
    <property type="nucleotide sequence ID" value="NZ_CP011801.1"/>
</dbReference>
<dbReference type="Proteomes" id="UP000069205">
    <property type="component" value="Chromosome"/>
</dbReference>
<dbReference type="KEGG" id="nmv:NITMOv2_4813"/>
<evidence type="ECO:0000313" key="3">
    <source>
        <dbReference type="Proteomes" id="UP000069205"/>
    </source>
</evidence>
<keyword evidence="1" id="KW-0732">Signal</keyword>
<gene>
    <name evidence="2" type="ORF">NITMOv2_4813</name>
</gene>
<dbReference type="AlphaFoldDB" id="A0A0K2GJR5"/>
<evidence type="ECO:0000313" key="2">
    <source>
        <dbReference type="EMBL" id="ALA61181.1"/>
    </source>
</evidence>
<reference evidence="2 3" key="1">
    <citation type="journal article" date="2015" name="Proc. Natl. Acad. Sci. U.S.A.">
        <title>Expanded metabolic versatility of ubiquitous nitrite-oxidizing bacteria from the genus Nitrospira.</title>
        <authorList>
            <person name="Koch H."/>
            <person name="Lucker S."/>
            <person name="Albertsen M."/>
            <person name="Kitzinger K."/>
            <person name="Herbold C."/>
            <person name="Spieck E."/>
            <person name="Nielsen P.H."/>
            <person name="Wagner M."/>
            <person name="Daims H."/>
        </authorList>
    </citation>
    <scope>NUCLEOTIDE SEQUENCE [LARGE SCALE GENOMIC DNA]</scope>
    <source>
        <strain evidence="2 3">NSP M-1</strain>
    </source>
</reference>
<name>A0A0K2GJR5_NITMO</name>
<organism evidence="2 3">
    <name type="scientific">Nitrospira moscoviensis</name>
    <dbReference type="NCBI Taxonomy" id="42253"/>
    <lineage>
        <taxon>Bacteria</taxon>
        <taxon>Pseudomonadati</taxon>
        <taxon>Nitrospirota</taxon>
        <taxon>Nitrospiria</taxon>
        <taxon>Nitrospirales</taxon>
        <taxon>Nitrospiraceae</taxon>
        <taxon>Nitrospira</taxon>
    </lineage>
</organism>
<accession>A0A0K2GJR5</accession>
<keyword evidence="3" id="KW-1185">Reference proteome</keyword>
<sequence length="233" mass="25251">MARSPLLVLAALGVMLAPAAGDAGDLFTGVQIDDKSQYFGYLGVRAPLLLTSGGPDLFVQAMTAGLGYSFTSNGRLLDANVQFVVPSLGITQTVGRWTFSALAGPQLRRIEEERLNGPASIDHQIGAYGQVEAFYWHEKGSLHAIGSYADLDHFFWSRLRGKLLAYRSQSRCCSAYVGWDIVGMGNAEFRAVQTGPLVEVPIRKVFVLLRGGYQNSTSFRSGGYGGVELYVPF</sequence>
<dbReference type="PATRIC" id="fig|42253.5.peg.4746"/>
<dbReference type="STRING" id="42253.NITMOv2_4813"/>